<evidence type="ECO:0000256" key="4">
    <source>
        <dbReference type="ARBA" id="ARBA00022448"/>
    </source>
</evidence>
<reference evidence="16" key="1">
    <citation type="submission" date="2019-02" db="EMBL/GenBank/DDBJ databases">
        <authorList>
            <person name="Gruber-Vodicka R. H."/>
            <person name="Seah K. B. B."/>
        </authorList>
    </citation>
    <scope>NUCLEOTIDE SEQUENCE</scope>
    <source>
        <strain evidence="16">BECK_BZ106</strain>
        <strain evidence="15">BECK_BZ15</strain>
    </source>
</reference>
<comment type="similarity">
    <text evidence="3 13">Belongs to the ABC-3 integral membrane protein family.</text>
</comment>
<dbReference type="EMBL" id="CAADEW010000064">
    <property type="protein sequence ID" value="VFJ56777.1"/>
    <property type="molecule type" value="Genomic_DNA"/>
</dbReference>
<dbReference type="GO" id="GO:0010043">
    <property type="term" value="P:response to zinc ion"/>
    <property type="evidence" value="ECO:0007669"/>
    <property type="project" value="TreeGrafter"/>
</dbReference>
<evidence type="ECO:0000313" key="16">
    <source>
        <dbReference type="EMBL" id="VFJ64193.1"/>
    </source>
</evidence>
<evidence type="ECO:0000256" key="14">
    <source>
        <dbReference type="SAM" id="Phobius"/>
    </source>
</evidence>
<keyword evidence="4 13" id="KW-0813">Transport</keyword>
<evidence type="ECO:0000256" key="6">
    <source>
        <dbReference type="ARBA" id="ARBA00022692"/>
    </source>
</evidence>
<feature type="transmembrane region" description="Helical" evidence="14">
    <location>
        <begin position="239"/>
        <end position="259"/>
    </location>
</feature>
<evidence type="ECO:0000256" key="1">
    <source>
        <dbReference type="ARBA" id="ARBA00002313"/>
    </source>
</evidence>
<dbReference type="Gene3D" id="1.10.3470.10">
    <property type="entry name" value="ABC transporter involved in vitamin B12 uptake, BtuC"/>
    <property type="match status" value="1"/>
</dbReference>
<proteinExistence type="inferred from homology"/>
<keyword evidence="8" id="KW-0864">Zinc transport</keyword>
<dbReference type="InterPro" id="IPR037294">
    <property type="entry name" value="ABC_BtuC-like"/>
</dbReference>
<dbReference type="EMBL" id="CAADFD010000092">
    <property type="protein sequence ID" value="VFJ64193.1"/>
    <property type="molecule type" value="Genomic_DNA"/>
</dbReference>
<keyword evidence="7" id="KW-0862">Zinc</keyword>
<evidence type="ECO:0000256" key="5">
    <source>
        <dbReference type="ARBA" id="ARBA00022475"/>
    </source>
</evidence>
<evidence type="ECO:0000256" key="12">
    <source>
        <dbReference type="ARBA" id="ARBA00040080"/>
    </source>
</evidence>
<evidence type="ECO:0000256" key="10">
    <source>
        <dbReference type="ARBA" id="ARBA00023065"/>
    </source>
</evidence>
<evidence type="ECO:0000313" key="15">
    <source>
        <dbReference type="EMBL" id="VFJ56777.1"/>
    </source>
</evidence>
<organism evidence="16">
    <name type="scientific">Candidatus Kentrum sp. FW</name>
    <dbReference type="NCBI Taxonomy" id="2126338"/>
    <lineage>
        <taxon>Bacteria</taxon>
        <taxon>Pseudomonadati</taxon>
        <taxon>Pseudomonadota</taxon>
        <taxon>Gammaproteobacteria</taxon>
        <taxon>Candidatus Kentrum</taxon>
    </lineage>
</organism>
<dbReference type="InterPro" id="IPR001626">
    <property type="entry name" value="ABC_TroCD"/>
</dbReference>
<dbReference type="GO" id="GO:0006829">
    <property type="term" value="P:zinc ion transport"/>
    <property type="evidence" value="ECO:0007669"/>
    <property type="project" value="UniProtKB-KW"/>
</dbReference>
<dbReference type="Pfam" id="PF00950">
    <property type="entry name" value="ABC-3"/>
    <property type="match status" value="1"/>
</dbReference>
<feature type="transmembrane region" description="Helical" evidence="14">
    <location>
        <begin position="168"/>
        <end position="201"/>
    </location>
</feature>
<dbReference type="PANTHER" id="PTHR30477:SF23">
    <property type="entry name" value="HIGH-AFFINITY ZINC UPTAKE SYSTEM MEMBRANE PROTEIN ZNUB"/>
    <property type="match status" value="1"/>
</dbReference>
<evidence type="ECO:0000256" key="3">
    <source>
        <dbReference type="ARBA" id="ARBA00008034"/>
    </source>
</evidence>
<dbReference type="GO" id="GO:0055085">
    <property type="term" value="P:transmembrane transport"/>
    <property type="evidence" value="ECO:0007669"/>
    <property type="project" value="InterPro"/>
</dbReference>
<evidence type="ECO:0000256" key="7">
    <source>
        <dbReference type="ARBA" id="ARBA00022833"/>
    </source>
</evidence>
<evidence type="ECO:0000256" key="11">
    <source>
        <dbReference type="ARBA" id="ARBA00023136"/>
    </source>
</evidence>
<accession>A0A450TBQ0</accession>
<dbReference type="GO" id="GO:0043190">
    <property type="term" value="C:ATP-binding cassette (ABC) transporter complex"/>
    <property type="evidence" value="ECO:0007669"/>
    <property type="project" value="InterPro"/>
</dbReference>
<dbReference type="AlphaFoldDB" id="A0A450TBQ0"/>
<keyword evidence="11 14" id="KW-0472">Membrane</keyword>
<feature type="transmembrane region" description="Helical" evidence="14">
    <location>
        <begin position="213"/>
        <end position="233"/>
    </location>
</feature>
<comment type="subcellular location">
    <subcellularLocation>
        <location evidence="2 13">Cell membrane</location>
        <topology evidence="2 13">Multi-pass membrane protein</topology>
    </subcellularLocation>
</comment>
<evidence type="ECO:0000256" key="2">
    <source>
        <dbReference type="ARBA" id="ARBA00004651"/>
    </source>
</evidence>
<gene>
    <name evidence="15" type="ORF">BECKFW1821A_GA0114235_106415</name>
    <name evidence="16" type="ORF">BECKFW1821B_GA0114236_10922</name>
</gene>
<feature type="transmembrane region" description="Helical" evidence="14">
    <location>
        <begin position="40"/>
        <end position="73"/>
    </location>
</feature>
<evidence type="ECO:0000256" key="8">
    <source>
        <dbReference type="ARBA" id="ARBA00022906"/>
    </source>
</evidence>
<feature type="transmembrane region" description="Helical" evidence="14">
    <location>
        <begin position="128"/>
        <end position="148"/>
    </location>
</feature>
<protein>
    <recommendedName>
        <fullName evidence="12">High-affinity zinc uptake system membrane protein ZnuB</fullName>
    </recommendedName>
</protein>
<dbReference type="SUPFAM" id="SSF81345">
    <property type="entry name" value="ABC transporter involved in vitamin B12 uptake, BtuC"/>
    <property type="match status" value="1"/>
</dbReference>
<sequence>MDDFFVRALLGGAGIAIIAGPLGCVVVWRRMAYFGAALSHSALLGIALGFLIEASPAMGALVFCLIFAIVLSLLERQKILASDTLLGILAHGSLALGLVTISLMEQLRIDLMAYLFGDVLAIAHQDLYLIYALATLILGLLAIIWRPLLSATVHEDLAAVEGVPVGRIQLIFVLMVACVIAIGMKIVGVLLVISLLIIPAATARRVAGSPEKMAVTAALFGGISVIGGLVASLRWDMPAGPAIVVMATVLFALMSVIPLKRIV</sequence>
<name>A0A450TBQ0_9GAMM</name>
<keyword evidence="9 14" id="KW-1133">Transmembrane helix</keyword>
<evidence type="ECO:0000256" key="13">
    <source>
        <dbReference type="RuleBase" id="RU003943"/>
    </source>
</evidence>
<keyword evidence="10" id="KW-0406">Ion transport</keyword>
<keyword evidence="5" id="KW-1003">Cell membrane</keyword>
<comment type="function">
    <text evidence="1">Involved in the high-affinity zinc uptake transport system.</text>
</comment>
<dbReference type="PANTHER" id="PTHR30477">
    <property type="entry name" value="ABC-TRANSPORTER METAL-BINDING PROTEIN"/>
    <property type="match status" value="1"/>
</dbReference>
<evidence type="ECO:0000256" key="9">
    <source>
        <dbReference type="ARBA" id="ARBA00022989"/>
    </source>
</evidence>
<feature type="transmembrane region" description="Helical" evidence="14">
    <location>
        <begin position="85"/>
        <end position="107"/>
    </location>
</feature>
<keyword evidence="6 13" id="KW-0812">Transmembrane</keyword>
<feature type="transmembrane region" description="Helical" evidence="14">
    <location>
        <begin position="6"/>
        <end position="28"/>
    </location>
</feature>